<dbReference type="Pfam" id="PF00732">
    <property type="entry name" value="GMC_oxred_N"/>
    <property type="match status" value="1"/>
</dbReference>
<evidence type="ECO:0000256" key="1">
    <source>
        <dbReference type="ARBA" id="ARBA00001974"/>
    </source>
</evidence>
<evidence type="ECO:0000256" key="7">
    <source>
        <dbReference type="SAM" id="Phobius"/>
    </source>
</evidence>
<dbReference type="Gene3D" id="3.50.50.60">
    <property type="entry name" value="FAD/NAD(P)-binding domain"/>
    <property type="match status" value="1"/>
</dbReference>
<dbReference type="InterPro" id="IPR007867">
    <property type="entry name" value="GMC_OxRtase_C"/>
</dbReference>
<feature type="transmembrane region" description="Helical" evidence="7">
    <location>
        <begin position="245"/>
        <end position="265"/>
    </location>
</feature>
<evidence type="ECO:0000259" key="9">
    <source>
        <dbReference type="Pfam" id="PF05199"/>
    </source>
</evidence>
<dbReference type="InterPro" id="IPR000172">
    <property type="entry name" value="GMC_OxRdtase_N"/>
</dbReference>
<evidence type="ECO:0000259" key="8">
    <source>
        <dbReference type="Pfam" id="PF00732"/>
    </source>
</evidence>
<accession>A0ABR3EXB1</accession>
<dbReference type="InterPro" id="IPR036188">
    <property type="entry name" value="FAD/NAD-bd_sf"/>
</dbReference>
<comment type="subcellular location">
    <subcellularLocation>
        <location evidence="2">Membrane</location>
        <topology evidence="2">Multi-pass membrane protein</topology>
    </subcellularLocation>
</comment>
<feature type="region of interest" description="Disordered" evidence="6">
    <location>
        <begin position="77"/>
        <end position="97"/>
    </location>
</feature>
<evidence type="ECO:0000256" key="2">
    <source>
        <dbReference type="ARBA" id="ARBA00004141"/>
    </source>
</evidence>
<dbReference type="Proteomes" id="UP001465976">
    <property type="component" value="Unassembled WGS sequence"/>
</dbReference>
<feature type="transmembrane region" description="Helical" evidence="7">
    <location>
        <begin position="6"/>
        <end position="23"/>
    </location>
</feature>
<feature type="non-terminal residue" evidence="10">
    <location>
        <position position="1"/>
    </location>
</feature>
<dbReference type="InterPro" id="IPR011701">
    <property type="entry name" value="MFS"/>
</dbReference>
<feature type="transmembrane region" description="Helical" evidence="7">
    <location>
        <begin position="119"/>
        <end position="141"/>
    </location>
</feature>
<name>A0ABR3EXB1_9AGAR</name>
<feature type="transmembrane region" description="Helical" evidence="7">
    <location>
        <begin position="212"/>
        <end position="233"/>
    </location>
</feature>
<dbReference type="SUPFAM" id="SSF51905">
    <property type="entry name" value="FAD/NAD(P)-binding domain"/>
    <property type="match status" value="1"/>
</dbReference>
<dbReference type="SUPFAM" id="SSF54373">
    <property type="entry name" value="FAD-linked reductases, C-terminal domain"/>
    <property type="match status" value="1"/>
</dbReference>
<proteinExistence type="inferred from homology"/>
<reference evidence="10 11" key="1">
    <citation type="submission" date="2024-02" db="EMBL/GenBank/DDBJ databases">
        <title>A draft genome for the cacao thread blight pathogen Marasmius crinis-equi.</title>
        <authorList>
            <person name="Cohen S.P."/>
            <person name="Baruah I.K."/>
            <person name="Amoako-Attah I."/>
            <person name="Bukari Y."/>
            <person name="Meinhardt L.W."/>
            <person name="Bailey B.A."/>
        </authorList>
    </citation>
    <scope>NUCLEOTIDE SEQUENCE [LARGE SCALE GENOMIC DNA]</scope>
    <source>
        <strain evidence="10 11">GH-76</strain>
    </source>
</reference>
<dbReference type="Gene3D" id="3.30.560.10">
    <property type="entry name" value="Glucose Oxidase, domain 3"/>
    <property type="match status" value="1"/>
</dbReference>
<keyword evidence="4" id="KW-0285">Flavoprotein</keyword>
<evidence type="ECO:0008006" key="12">
    <source>
        <dbReference type="Google" id="ProtNLM"/>
    </source>
</evidence>
<dbReference type="InterPro" id="IPR012132">
    <property type="entry name" value="GMC_OxRdtase"/>
</dbReference>
<evidence type="ECO:0000313" key="11">
    <source>
        <dbReference type="Proteomes" id="UP001465976"/>
    </source>
</evidence>
<evidence type="ECO:0000313" key="10">
    <source>
        <dbReference type="EMBL" id="KAL0567547.1"/>
    </source>
</evidence>
<sequence>IAIFYGGASLSGAFGGLLAYGIVQMQNVGGLPGWRWIFIIEGIATVLLGTLSAYTLPADLESAPFFSEEERRYAVSCHSGGADEPSDHDEKDSVSEDANLQTNHEVFEMREVWRGIFDIQAWLAGIGSLCVTTTVFSYALFLPTILTGLGYSGREAQLRAVPPNVPSAFLTVFVAFMSHRLNVRAPFILALLPLSIAGYAMLIYTKTVEVRYAAAFLVAAGTYPSAATILSILPNNTSGHYKRATVIGLQIALSNIGGFIATSVYTSGEWAFIPLGGDNHRQRANAIMRFLWVTTVLSLGAPAFSKLFQSIADVGNTSYDYVIVGGGTAGSVLASRLTEDGKTKVLVVEAGVDNANVQSIIVPFMGPAAFGTSVDWNFTTNPQSGLFGRTIGLSRGHVLGGSSSINFMTWNRGSDDLWNTFARLSGDDNWSWKSIEKYYRKTSRLTPPQDRHNTTGEVIPSAHGNGPVLTSLPGFPSELDPLVSGTAKDLGQYNQDINAGNMIGFGFIQNSIGNGERSSAATAYLVPALKRPNLDVVINSRTTRLFASQPVKGGQPTINTVQVAQGANGPLFNVTASKEVILSAGVFGTPQLLLLSGIGPKGDLSKLNIPVVVDSPDVGKHLADHPLLANYYQVNSNSTFDDILRNEPASVAPLLEQWEANRTGLLTVPVGGNTIAFLKNPKGFLSGQDPSSGPKSGNVEFIFCNGFEPLGPTPFPQTGSFLTLLTAVVSPTSRGAVTLNSTNPFDDPIIDPQLYSTDFDIQSMVQAMKTADSFVHQPKWKGYIQQPLVQLASDNEKADYARNNSITVNHPVGTARMGPGGVTGGVVDSSLRVKGVKGLRIVDASVFPQIPENHPQSVVYTLAERASDLIKSQH</sequence>
<dbReference type="InterPro" id="IPR036259">
    <property type="entry name" value="MFS_trans_sf"/>
</dbReference>
<dbReference type="SUPFAM" id="SSF103473">
    <property type="entry name" value="MFS general substrate transporter"/>
    <property type="match status" value="1"/>
</dbReference>
<feature type="domain" description="Glucose-methanol-choline oxidoreductase N-terminal" evidence="8">
    <location>
        <begin position="319"/>
        <end position="626"/>
    </location>
</feature>
<dbReference type="Pfam" id="PF05199">
    <property type="entry name" value="GMC_oxred_C"/>
    <property type="match status" value="1"/>
</dbReference>
<keyword evidence="7" id="KW-0812">Transmembrane</keyword>
<organism evidence="10 11">
    <name type="scientific">Marasmius crinis-equi</name>
    <dbReference type="NCBI Taxonomy" id="585013"/>
    <lineage>
        <taxon>Eukaryota</taxon>
        <taxon>Fungi</taxon>
        <taxon>Dikarya</taxon>
        <taxon>Basidiomycota</taxon>
        <taxon>Agaricomycotina</taxon>
        <taxon>Agaricomycetes</taxon>
        <taxon>Agaricomycetidae</taxon>
        <taxon>Agaricales</taxon>
        <taxon>Marasmiineae</taxon>
        <taxon>Marasmiaceae</taxon>
        <taxon>Marasmius</taxon>
    </lineage>
</organism>
<feature type="transmembrane region" description="Helical" evidence="7">
    <location>
        <begin position="185"/>
        <end position="205"/>
    </location>
</feature>
<evidence type="ECO:0000256" key="3">
    <source>
        <dbReference type="ARBA" id="ARBA00010790"/>
    </source>
</evidence>
<protein>
    <recommendedName>
        <fullName evidence="12">Glucose-methanol-choline oxidoreductase N-terminal domain-containing protein</fullName>
    </recommendedName>
</protein>
<feature type="transmembrane region" description="Helical" evidence="7">
    <location>
        <begin position="286"/>
        <end position="304"/>
    </location>
</feature>
<evidence type="ECO:0000256" key="5">
    <source>
        <dbReference type="ARBA" id="ARBA00022827"/>
    </source>
</evidence>
<comment type="caution">
    <text evidence="10">The sequence shown here is derived from an EMBL/GenBank/DDBJ whole genome shotgun (WGS) entry which is preliminary data.</text>
</comment>
<comment type="similarity">
    <text evidence="3">Belongs to the GMC oxidoreductase family.</text>
</comment>
<keyword evidence="7" id="KW-0472">Membrane</keyword>
<feature type="domain" description="Glucose-methanol-choline oxidoreductase C-terminal" evidence="9">
    <location>
        <begin position="731"/>
        <end position="863"/>
    </location>
</feature>
<keyword evidence="7" id="KW-1133">Transmembrane helix</keyword>
<dbReference type="Pfam" id="PF07690">
    <property type="entry name" value="MFS_1"/>
    <property type="match status" value="1"/>
</dbReference>
<evidence type="ECO:0000256" key="6">
    <source>
        <dbReference type="SAM" id="MobiDB-lite"/>
    </source>
</evidence>
<dbReference type="PANTHER" id="PTHR11552:SF147">
    <property type="entry name" value="CHOLINE DEHYDROGENASE, MITOCHONDRIAL"/>
    <property type="match status" value="1"/>
</dbReference>
<comment type="cofactor">
    <cofactor evidence="1">
        <name>FAD</name>
        <dbReference type="ChEBI" id="CHEBI:57692"/>
    </cofactor>
</comment>
<dbReference type="Gene3D" id="1.20.1250.20">
    <property type="entry name" value="MFS general substrate transporter like domains"/>
    <property type="match status" value="1"/>
</dbReference>
<keyword evidence="11" id="KW-1185">Reference proteome</keyword>
<gene>
    <name evidence="10" type="ORF">V5O48_014443</name>
</gene>
<dbReference type="PANTHER" id="PTHR11552">
    <property type="entry name" value="GLUCOSE-METHANOL-CHOLINE GMC OXIDOREDUCTASE"/>
    <property type="match status" value="1"/>
</dbReference>
<keyword evidence="5" id="KW-0274">FAD</keyword>
<evidence type="ECO:0000256" key="4">
    <source>
        <dbReference type="ARBA" id="ARBA00022630"/>
    </source>
</evidence>
<feature type="transmembrane region" description="Helical" evidence="7">
    <location>
        <begin position="35"/>
        <end position="56"/>
    </location>
</feature>
<dbReference type="EMBL" id="JBAHYK010001559">
    <property type="protein sequence ID" value="KAL0567547.1"/>
    <property type="molecule type" value="Genomic_DNA"/>
</dbReference>